<name>A0ABX2IK90_9RHOB</name>
<dbReference type="PANTHER" id="PTHR33608">
    <property type="entry name" value="BLL2464 PROTEIN"/>
    <property type="match status" value="1"/>
</dbReference>
<dbReference type="PANTHER" id="PTHR33608:SF3">
    <property type="entry name" value="SLR2013 PROTEIN"/>
    <property type="match status" value="1"/>
</dbReference>
<proteinExistence type="predicted"/>
<dbReference type="Pfam" id="PF01882">
    <property type="entry name" value="DUF58"/>
    <property type="match status" value="1"/>
</dbReference>
<evidence type="ECO:0000313" key="3">
    <source>
        <dbReference type="Proteomes" id="UP000777935"/>
    </source>
</evidence>
<dbReference type="InterPro" id="IPR036465">
    <property type="entry name" value="vWFA_dom_sf"/>
</dbReference>
<protein>
    <submittedName>
        <fullName evidence="2">DUF58 domain-containing protein</fullName>
    </submittedName>
</protein>
<dbReference type="Gene3D" id="3.40.50.410">
    <property type="entry name" value="von Willebrand factor, type A domain"/>
    <property type="match status" value="1"/>
</dbReference>
<dbReference type="Proteomes" id="UP000777935">
    <property type="component" value="Unassembled WGS sequence"/>
</dbReference>
<evidence type="ECO:0000259" key="1">
    <source>
        <dbReference type="Pfam" id="PF01882"/>
    </source>
</evidence>
<evidence type="ECO:0000313" key="2">
    <source>
        <dbReference type="EMBL" id="NSX53294.1"/>
    </source>
</evidence>
<sequence>MGGGLRDAALVVWVALGVLLGLDFFLSWRGRVPVEAGAPTELFVGETGHLSLRVYRSAYGLGARVPWPRGLDGPSDIEFETAEDGSGIANVPMRAVRRGVCTISHIWLRWPSRLQLLEFTPKMKVDLSVGVVPNIRPVQSGEITTHVQSTLYGVKENRLVGEGSEFHQLREFVQGMDIRSIDWKRSARYQTLMAKDMQSERNHHVIIALDNGHLMREEIGGLPKIDHAVNAGLAVAWAAAIGGDQVGLYAFDARPRIFTPPEPGRLAFARLRSRTAELEYMSVESNHTLAMAELNARTPRRSLIVVFSDFVDTTTAELLVENVSVLAKRHVIIFVALRDPDLVAMANAAPDTLDDVATLVSAGQMQNERQLVMEKLNRLGVTVIDSDPKAVTAKLISTYLDIKARELI</sequence>
<dbReference type="SUPFAM" id="SSF53300">
    <property type="entry name" value="vWA-like"/>
    <property type="match status" value="1"/>
</dbReference>
<dbReference type="InterPro" id="IPR002881">
    <property type="entry name" value="DUF58"/>
</dbReference>
<comment type="caution">
    <text evidence="2">The sequence shown here is derived from an EMBL/GenBank/DDBJ whole genome shotgun (WGS) entry which is preliminary data.</text>
</comment>
<reference evidence="2 3" key="1">
    <citation type="submission" date="2020-06" db="EMBL/GenBank/DDBJ databases">
        <title>Sulfitobacter algicola sp. nov., isolated from green algae.</title>
        <authorList>
            <person name="Wang C."/>
        </authorList>
    </citation>
    <scope>NUCLEOTIDE SEQUENCE [LARGE SCALE GENOMIC DNA]</scope>
    <source>
        <strain evidence="2 3">1151</strain>
    </source>
</reference>
<feature type="domain" description="DUF58" evidence="1">
    <location>
        <begin position="169"/>
        <end position="355"/>
    </location>
</feature>
<accession>A0ABX2IK90</accession>
<dbReference type="EMBL" id="JABUFE010000001">
    <property type="protein sequence ID" value="NSX53294.1"/>
    <property type="molecule type" value="Genomic_DNA"/>
</dbReference>
<keyword evidence="3" id="KW-1185">Reference proteome</keyword>
<organism evidence="2 3">
    <name type="scientific">Parasulfitobacter algicola</name>
    <dbReference type="NCBI Taxonomy" id="2614809"/>
    <lineage>
        <taxon>Bacteria</taxon>
        <taxon>Pseudomonadati</taxon>
        <taxon>Pseudomonadota</taxon>
        <taxon>Alphaproteobacteria</taxon>
        <taxon>Rhodobacterales</taxon>
        <taxon>Roseobacteraceae</taxon>
        <taxon>Parasulfitobacter</taxon>
    </lineage>
</organism>
<gene>
    <name evidence="2" type="ORF">HRQ87_00595</name>
</gene>